<organism evidence="1 2">
    <name type="scientific">Trichinella murrelli</name>
    <dbReference type="NCBI Taxonomy" id="144512"/>
    <lineage>
        <taxon>Eukaryota</taxon>
        <taxon>Metazoa</taxon>
        <taxon>Ecdysozoa</taxon>
        <taxon>Nematoda</taxon>
        <taxon>Enoplea</taxon>
        <taxon>Dorylaimia</taxon>
        <taxon>Trichinellida</taxon>
        <taxon>Trichinellidae</taxon>
        <taxon>Trichinella</taxon>
    </lineage>
</organism>
<proteinExistence type="predicted"/>
<dbReference type="Proteomes" id="UP000055048">
    <property type="component" value="Unassembled WGS sequence"/>
</dbReference>
<dbReference type="AlphaFoldDB" id="A0A0V0UGN0"/>
<dbReference type="EMBL" id="JYDJ01000008">
    <property type="protein sequence ID" value="KRX50241.1"/>
    <property type="molecule type" value="Genomic_DNA"/>
</dbReference>
<accession>A0A0V0UGN0</accession>
<evidence type="ECO:0000313" key="2">
    <source>
        <dbReference type="Proteomes" id="UP000055048"/>
    </source>
</evidence>
<evidence type="ECO:0000313" key="1">
    <source>
        <dbReference type="EMBL" id="KRX50241.1"/>
    </source>
</evidence>
<sequence length="81" mass="9709">MQKEKSWLTENDKKKICFTEIRKVTVNLISSQVESSEVLPYLKHRFFIIFSVANKFEIVVKFNICRCVLVYLRYWLTSTAR</sequence>
<comment type="caution">
    <text evidence="1">The sequence shown here is derived from an EMBL/GenBank/DDBJ whole genome shotgun (WGS) entry which is preliminary data.</text>
</comment>
<keyword evidence="2" id="KW-1185">Reference proteome</keyword>
<gene>
    <name evidence="1" type="ORF">T05_144</name>
</gene>
<reference evidence="1 2" key="1">
    <citation type="submission" date="2015-01" db="EMBL/GenBank/DDBJ databases">
        <title>Evolution of Trichinella species and genotypes.</title>
        <authorList>
            <person name="Korhonen P.K."/>
            <person name="Edoardo P."/>
            <person name="Giuseppe L.R."/>
            <person name="Gasser R.B."/>
        </authorList>
    </citation>
    <scope>NUCLEOTIDE SEQUENCE [LARGE SCALE GENOMIC DNA]</scope>
    <source>
        <strain evidence="1">ISS417</strain>
    </source>
</reference>
<name>A0A0V0UGN0_9BILA</name>
<protein>
    <submittedName>
        <fullName evidence="1">Uncharacterized protein</fullName>
    </submittedName>
</protein>